<protein>
    <submittedName>
        <fullName evidence="1">Uncharacterized protein</fullName>
    </submittedName>
</protein>
<organism evidence="1 2">
    <name type="scientific">Bauhinia variegata</name>
    <name type="common">Purple orchid tree</name>
    <name type="synonym">Phanera variegata</name>
    <dbReference type="NCBI Taxonomy" id="167791"/>
    <lineage>
        <taxon>Eukaryota</taxon>
        <taxon>Viridiplantae</taxon>
        <taxon>Streptophyta</taxon>
        <taxon>Embryophyta</taxon>
        <taxon>Tracheophyta</taxon>
        <taxon>Spermatophyta</taxon>
        <taxon>Magnoliopsida</taxon>
        <taxon>eudicotyledons</taxon>
        <taxon>Gunneridae</taxon>
        <taxon>Pentapetalae</taxon>
        <taxon>rosids</taxon>
        <taxon>fabids</taxon>
        <taxon>Fabales</taxon>
        <taxon>Fabaceae</taxon>
        <taxon>Cercidoideae</taxon>
        <taxon>Cercideae</taxon>
        <taxon>Bauhiniinae</taxon>
        <taxon>Bauhinia</taxon>
    </lineage>
</organism>
<evidence type="ECO:0000313" key="1">
    <source>
        <dbReference type="EMBL" id="KAI4336803.1"/>
    </source>
</evidence>
<sequence length="107" mass="11935">MDSGCFAQLSDYRGKEGLVHVSQISSRKIGNAKDIVKRDQEVYVKVISITAHKLGVSMRDVDQHNGKDLLPLKNSLEDDASRMNPQDSKDGPSDQDRSFWDQNCGRG</sequence>
<reference evidence="1 2" key="1">
    <citation type="journal article" date="2022" name="DNA Res.">
        <title>Chromosomal-level genome assembly of the orchid tree Bauhinia variegata (Leguminosae; Cercidoideae) supports the allotetraploid origin hypothesis of Bauhinia.</title>
        <authorList>
            <person name="Zhong Y."/>
            <person name="Chen Y."/>
            <person name="Zheng D."/>
            <person name="Pang J."/>
            <person name="Liu Y."/>
            <person name="Luo S."/>
            <person name="Meng S."/>
            <person name="Qian L."/>
            <person name="Wei D."/>
            <person name="Dai S."/>
            <person name="Zhou R."/>
        </authorList>
    </citation>
    <scope>NUCLEOTIDE SEQUENCE [LARGE SCALE GENOMIC DNA]</scope>
    <source>
        <strain evidence="1">BV-YZ2020</strain>
    </source>
</reference>
<evidence type="ECO:0000313" key="2">
    <source>
        <dbReference type="Proteomes" id="UP000828941"/>
    </source>
</evidence>
<name>A0ACB9NK82_BAUVA</name>
<comment type="caution">
    <text evidence="1">The sequence shown here is derived from an EMBL/GenBank/DDBJ whole genome shotgun (WGS) entry which is preliminary data.</text>
</comment>
<proteinExistence type="predicted"/>
<gene>
    <name evidence="1" type="ORF">L6164_015284</name>
</gene>
<dbReference type="Proteomes" id="UP000828941">
    <property type="component" value="Chromosome 6"/>
</dbReference>
<dbReference type="EMBL" id="CM039431">
    <property type="protein sequence ID" value="KAI4336803.1"/>
    <property type="molecule type" value="Genomic_DNA"/>
</dbReference>
<accession>A0ACB9NK82</accession>
<keyword evidence="2" id="KW-1185">Reference proteome</keyword>